<dbReference type="PIRSF" id="PIRSF003085">
    <property type="entry name" value="CMAS"/>
    <property type="match status" value="1"/>
</dbReference>
<comment type="similarity">
    <text evidence="1">Belongs to the CFA/CMAS family.</text>
</comment>
<keyword evidence="4" id="KW-0949">S-adenosyl-L-methionine</keyword>
<evidence type="ECO:0000256" key="4">
    <source>
        <dbReference type="ARBA" id="ARBA00022691"/>
    </source>
</evidence>
<dbReference type="InterPro" id="IPR050723">
    <property type="entry name" value="CFA/CMAS"/>
</dbReference>
<dbReference type="Gene3D" id="3.40.50.150">
    <property type="entry name" value="Vaccinia Virus protein VP39"/>
    <property type="match status" value="1"/>
</dbReference>
<dbReference type="Pfam" id="PF25371">
    <property type="entry name" value="DUF7884"/>
    <property type="match status" value="1"/>
</dbReference>
<protein>
    <submittedName>
        <fullName evidence="7">Cyclopropane-fatty-acyl-phospholipid synthase</fullName>
        <ecNumber evidence="7">2.1.1.79</ecNumber>
    </submittedName>
</protein>
<comment type="caution">
    <text evidence="7">The sequence shown here is derived from an EMBL/GenBank/DDBJ whole genome shotgun (WGS) entry which is preliminary data.</text>
</comment>
<evidence type="ECO:0000256" key="1">
    <source>
        <dbReference type="ARBA" id="ARBA00010815"/>
    </source>
</evidence>
<dbReference type="RefSeq" id="WP_196604162.1">
    <property type="nucleotide sequence ID" value="NZ_CP116940.1"/>
</dbReference>
<evidence type="ECO:0000313" key="7">
    <source>
        <dbReference type="EMBL" id="MDQ0203337.1"/>
    </source>
</evidence>
<evidence type="ECO:0000259" key="6">
    <source>
        <dbReference type="Pfam" id="PF25371"/>
    </source>
</evidence>
<keyword evidence="2 7" id="KW-0489">Methyltransferase</keyword>
<name>A0ABT9Y806_9FIRM</name>
<dbReference type="InterPro" id="IPR057206">
    <property type="entry name" value="DUF7884"/>
</dbReference>
<reference evidence="7 8" key="1">
    <citation type="submission" date="2023-07" db="EMBL/GenBank/DDBJ databases">
        <title>Genomic Encyclopedia of Type Strains, Phase IV (KMG-IV): sequencing the most valuable type-strain genomes for metagenomic binning, comparative biology and taxonomic classification.</title>
        <authorList>
            <person name="Goeker M."/>
        </authorList>
    </citation>
    <scope>NUCLEOTIDE SEQUENCE [LARGE SCALE GENOMIC DNA]</scope>
    <source>
        <strain evidence="7 8">DSM 16980</strain>
    </source>
</reference>
<accession>A0ABT9Y806</accession>
<feature type="domain" description="DUF7884" evidence="6">
    <location>
        <begin position="7"/>
        <end position="90"/>
    </location>
</feature>
<dbReference type="SUPFAM" id="SSF53335">
    <property type="entry name" value="S-adenosyl-L-methionine-dependent methyltransferases"/>
    <property type="match status" value="1"/>
</dbReference>
<gene>
    <name evidence="7" type="ORF">J2S01_001053</name>
</gene>
<evidence type="ECO:0000256" key="5">
    <source>
        <dbReference type="ARBA" id="ARBA00023098"/>
    </source>
</evidence>
<proteinExistence type="inferred from homology"/>
<dbReference type="GO" id="GO:0032259">
    <property type="term" value="P:methylation"/>
    <property type="evidence" value="ECO:0007669"/>
    <property type="project" value="UniProtKB-KW"/>
</dbReference>
<dbReference type="PANTHER" id="PTHR43667:SF1">
    <property type="entry name" value="CYCLOPROPANE-FATTY-ACYL-PHOSPHOLIPID SYNTHASE"/>
    <property type="match status" value="1"/>
</dbReference>
<dbReference type="PANTHER" id="PTHR43667">
    <property type="entry name" value="CYCLOPROPANE-FATTY-ACYL-PHOSPHOLIPID SYNTHASE"/>
    <property type="match status" value="1"/>
</dbReference>
<evidence type="ECO:0000313" key="8">
    <source>
        <dbReference type="Proteomes" id="UP001239167"/>
    </source>
</evidence>
<dbReference type="EC" id="2.1.1.79" evidence="7"/>
<dbReference type="InterPro" id="IPR029063">
    <property type="entry name" value="SAM-dependent_MTases_sf"/>
</dbReference>
<dbReference type="InterPro" id="IPR003333">
    <property type="entry name" value="CMAS"/>
</dbReference>
<sequence length="396" mass="45978">MLKKAALKTALKLWNKGGFSVQFWDGEEKNYGEETPKFKIIFHREPTLTDIKDMNTDLVLTLGQAYMDGSIDFEGSLDDVIAVMFKNQNGDVKKYALDELKRKMFSGIEEQEKQNIHSHYDLGNDFYAKWLDKTMSYSCAYFKHETDTLDEAQLHKIDHSLQKLLLKKDETLLDIGCGWGWLIIRAAQQYGVNAVGITLSEEQYAGATERIKKLGLEDKVRVLLLNYMDLDIEKYQFDKIVSIGMFEHVGKEFLPLYLHKVNTLLKTGGLFLLHSIMGYTEAPTNGWIKRYIFPGGYIPTVRETVNLFPDFNFYLLHMESLRRHYARTLDEWYKNFLACKDTLPAKYDEQFKRMWGLYLSGCASAFRTGNIDVVQYLLSKGINNDLPMTDEYMYEK</sequence>
<dbReference type="Proteomes" id="UP001239167">
    <property type="component" value="Unassembled WGS sequence"/>
</dbReference>
<dbReference type="Pfam" id="PF02353">
    <property type="entry name" value="CMAS"/>
    <property type="match status" value="1"/>
</dbReference>
<keyword evidence="8" id="KW-1185">Reference proteome</keyword>
<dbReference type="EMBL" id="JAUSUE010000005">
    <property type="protein sequence ID" value="MDQ0203337.1"/>
    <property type="molecule type" value="Genomic_DNA"/>
</dbReference>
<dbReference type="CDD" id="cd02440">
    <property type="entry name" value="AdoMet_MTases"/>
    <property type="match status" value="1"/>
</dbReference>
<evidence type="ECO:0000256" key="2">
    <source>
        <dbReference type="ARBA" id="ARBA00022603"/>
    </source>
</evidence>
<keyword evidence="5" id="KW-0443">Lipid metabolism</keyword>
<evidence type="ECO:0000256" key="3">
    <source>
        <dbReference type="ARBA" id="ARBA00022679"/>
    </source>
</evidence>
<dbReference type="GO" id="GO:0008825">
    <property type="term" value="F:cyclopropane-fatty-acyl-phospholipid synthase activity"/>
    <property type="evidence" value="ECO:0007669"/>
    <property type="project" value="UniProtKB-EC"/>
</dbReference>
<keyword evidence="3 7" id="KW-0808">Transferase</keyword>
<organism evidence="7 8">
    <name type="scientific">Pectinatus haikarae</name>
    <dbReference type="NCBI Taxonomy" id="349096"/>
    <lineage>
        <taxon>Bacteria</taxon>
        <taxon>Bacillati</taxon>
        <taxon>Bacillota</taxon>
        <taxon>Negativicutes</taxon>
        <taxon>Selenomonadales</taxon>
        <taxon>Selenomonadaceae</taxon>
        <taxon>Pectinatus</taxon>
    </lineage>
</organism>